<feature type="domain" description="ESF1 RRM" evidence="2">
    <location>
        <begin position="168"/>
        <end position="322"/>
    </location>
</feature>
<evidence type="ECO:0000259" key="2">
    <source>
        <dbReference type="Pfam" id="PF25121"/>
    </source>
</evidence>
<protein>
    <recommendedName>
        <fullName evidence="2">ESF1 RRM domain-containing protein</fullName>
    </recommendedName>
</protein>
<comment type="caution">
    <text evidence="3">The sequence shown here is derived from an EMBL/GenBank/DDBJ whole genome shotgun (WGS) entry which is preliminary data.</text>
</comment>
<evidence type="ECO:0000313" key="3">
    <source>
        <dbReference type="EMBL" id="KAJ2896511.1"/>
    </source>
</evidence>
<reference evidence="3" key="1">
    <citation type="submission" date="2022-07" db="EMBL/GenBank/DDBJ databases">
        <title>Draft genome sequence of Zalerion maritima ATCC 34329, a (micro)plastics degrading marine fungus.</title>
        <authorList>
            <person name="Paco A."/>
            <person name="Goncalves M.F.M."/>
            <person name="Rocha-Santos T.A.P."/>
            <person name="Alves A."/>
        </authorList>
    </citation>
    <scope>NUCLEOTIDE SEQUENCE</scope>
    <source>
        <strain evidence="3">ATCC 34329</strain>
    </source>
</reference>
<dbReference type="GO" id="GO:0006364">
    <property type="term" value="P:rRNA processing"/>
    <property type="evidence" value="ECO:0007669"/>
    <property type="project" value="InterPro"/>
</dbReference>
<evidence type="ECO:0000313" key="4">
    <source>
        <dbReference type="Proteomes" id="UP001201980"/>
    </source>
</evidence>
<keyword evidence="4" id="KW-1185">Reference proteome</keyword>
<proteinExistence type="predicted"/>
<feature type="compositionally biased region" description="Acidic residues" evidence="1">
    <location>
        <begin position="495"/>
        <end position="520"/>
    </location>
</feature>
<dbReference type="Proteomes" id="UP001201980">
    <property type="component" value="Unassembled WGS sequence"/>
</dbReference>
<feature type="compositionally biased region" description="Basic and acidic residues" evidence="1">
    <location>
        <begin position="653"/>
        <end position="663"/>
    </location>
</feature>
<feature type="region of interest" description="Disordered" evidence="1">
    <location>
        <begin position="215"/>
        <end position="251"/>
    </location>
</feature>
<feature type="compositionally biased region" description="Polar residues" evidence="1">
    <location>
        <begin position="640"/>
        <end position="651"/>
    </location>
</feature>
<feature type="compositionally biased region" description="Basic and acidic residues" evidence="1">
    <location>
        <begin position="450"/>
        <end position="488"/>
    </location>
</feature>
<feature type="compositionally biased region" description="Basic residues" evidence="1">
    <location>
        <begin position="597"/>
        <end position="606"/>
    </location>
</feature>
<gene>
    <name evidence="3" type="ORF">MKZ38_005464</name>
</gene>
<evidence type="ECO:0000256" key="1">
    <source>
        <dbReference type="SAM" id="MobiDB-lite"/>
    </source>
</evidence>
<feature type="region of interest" description="Disordered" evidence="1">
    <location>
        <begin position="79"/>
        <end position="161"/>
    </location>
</feature>
<sequence length="715" mass="81068">MPKKEKKAAGGTSKPSSSSRFVSDSKPLFNFPSQAQSRLEIDDRFSIVKNSSALTKSKTDEYGRKINVDHKKRALERLYKLQDDKEEPEVDDDEVVQKELENADKKYDPARHGGFESSSDEDDDGDDSDSSSDESEDEEEDAKQELPASASMQRIQDEASGVEMGEVTNRIAIVNLDWDHIKAVDLLSVFSSFAPTGGKIERVSIFPSEFGRERMQREELEGPPKELFKKGKKLKEASNEEEESKKLLQEGDDQDFDHAALRTYQLDRLRYYYAVMVISDKTTAKSIYDATDGREYLSSSNFIDLRFVPDDTEFDDEPADECDNIPQNYKPVEFVTQALQHSKVQLTWDMHPEEAARKDSIKRAFTGGRDSLLENDLNAYLASDSEENDDEENVGTLDAEEQETPLSKKELARRKLREKLGLADEPTGKDDKSGPVGSMTVTFGSSLIPEEERKKEPLQETTIEKYKRKERERRERRQAERQAKEEANAAKPEAQEEDLSDSDVESDVEIAGGPDEEAEVNDLGFDDPFFTAAPDEKPEESKTKIRKEERRKRREAREAEEAAQRSERENLALLVPNEEENGRSFDMKELIKAEKKNGKKGKKSKKAPVQDKPAGDMELEVDDRFSGALGAGRKWAIDPTQPSYSATSVTKKLTAEMKKRRVDEEEGEDGEGLRVKKKAKKNKEKKKREEADASGDAEWQNLVAKVKMKSRRHGR</sequence>
<dbReference type="InterPro" id="IPR039754">
    <property type="entry name" value="Esf1"/>
</dbReference>
<dbReference type="InterPro" id="IPR056750">
    <property type="entry name" value="RRM_ESF1"/>
</dbReference>
<feature type="compositionally biased region" description="Basic residues" evidence="1">
    <location>
        <begin position="706"/>
        <end position="715"/>
    </location>
</feature>
<feature type="compositionally biased region" description="Polar residues" evidence="1">
    <location>
        <begin position="13"/>
        <end position="22"/>
    </location>
</feature>
<feature type="region of interest" description="Disordered" evidence="1">
    <location>
        <begin position="383"/>
        <end position="619"/>
    </location>
</feature>
<feature type="compositionally biased region" description="Acidic residues" evidence="1">
    <location>
        <begin position="384"/>
        <end position="403"/>
    </location>
</feature>
<feature type="compositionally biased region" description="Acidic residues" evidence="1">
    <location>
        <begin position="118"/>
        <end position="142"/>
    </location>
</feature>
<feature type="compositionally biased region" description="Basic and acidic residues" evidence="1">
    <location>
        <begin position="57"/>
        <end position="69"/>
    </location>
</feature>
<feature type="compositionally biased region" description="Basic and acidic residues" evidence="1">
    <location>
        <begin position="534"/>
        <end position="548"/>
    </location>
</feature>
<dbReference type="EMBL" id="JAKWBI020000328">
    <property type="protein sequence ID" value="KAJ2896511.1"/>
    <property type="molecule type" value="Genomic_DNA"/>
</dbReference>
<feature type="compositionally biased region" description="Basic and acidic residues" evidence="1">
    <location>
        <begin position="95"/>
        <end position="114"/>
    </location>
</feature>
<dbReference type="PANTHER" id="PTHR12202">
    <property type="entry name" value="ESF1 HOMOLOG"/>
    <property type="match status" value="1"/>
</dbReference>
<organism evidence="3 4">
    <name type="scientific">Zalerion maritima</name>
    <dbReference type="NCBI Taxonomy" id="339359"/>
    <lineage>
        <taxon>Eukaryota</taxon>
        <taxon>Fungi</taxon>
        <taxon>Dikarya</taxon>
        <taxon>Ascomycota</taxon>
        <taxon>Pezizomycotina</taxon>
        <taxon>Sordariomycetes</taxon>
        <taxon>Lulworthiomycetidae</taxon>
        <taxon>Lulworthiales</taxon>
        <taxon>Lulworthiaceae</taxon>
        <taxon>Zalerion</taxon>
    </lineage>
</organism>
<dbReference type="AlphaFoldDB" id="A0AAD5WP96"/>
<dbReference type="GO" id="GO:0003723">
    <property type="term" value="F:RNA binding"/>
    <property type="evidence" value="ECO:0007669"/>
    <property type="project" value="TreeGrafter"/>
</dbReference>
<name>A0AAD5WP96_9PEZI</name>
<feature type="compositionally biased region" description="Basic and acidic residues" evidence="1">
    <location>
        <begin position="580"/>
        <end position="596"/>
    </location>
</feature>
<feature type="compositionally biased region" description="Basic and acidic residues" evidence="1">
    <location>
        <begin position="555"/>
        <end position="570"/>
    </location>
</feature>
<accession>A0AAD5WP96</accession>
<feature type="compositionally biased region" description="Basic and acidic residues" evidence="1">
    <location>
        <begin position="418"/>
        <end position="433"/>
    </location>
</feature>
<feature type="region of interest" description="Disordered" evidence="1">
    <location>
        <begin position="1"/>
        <end position="30"/>
    </location>
</feature>
<dbReference type="PANTHER" id="PTHR12202:SF0">
    <property type="entry name" value="ESF1 HOMOLOG"/>
    <property type="match status" value="1"/>
</dbReference>
<dbReference type="Pfam" id="PF25121">
    <property type="entry name" value="RRM_ESF1"/>
    <property type="match status" value="1"/>
</dbReference>
<feature type="region of interest" description="Disordered" evidence="1">
    <location>
        <begin position="50"/>
        <end position="69"/>
    </location>
</feature>
<feature type="region of interest" description="Disordered" evidence="1">
    <location>
        <begin position="634"/>
        <end position="715"/>
    </location>
</feature>
<feature type="compositionally biased region" description="Basic residues" evidence="1">
    <location>
        <begin position="675"/>
        <end position="686"/>
    </location>
</feature>
<feature type="compositionally biased region" description="Acidic residues" evidence="1">
    <location>
        <begin position="84"/>
        <end position="94"/>
    </location>
</feature>
<feature type="compositionally biased region" description="Basic and acidic residues" evidence="1">
    <location>
        <begin position="215"/>
        <end position="249"/>
    </location>
</feature>